<dbReference type="EMBL" id="BQKB01000059">
    <property type="protein sequence ID" value="GJM54045.1"/>
    <property type="molecule type" value="Genomic_DNA"/>
</dbReference>
<dbReference type="Proteomes" id="UP001208692">
    <property type="component" value="Unassembled WGS sequence"/>
</dbReference>
<evidence type="ECO:0000313" key="2">
    <source>
        <dbReference type="EMBL" id="GJM54045.1"/>
    </source>
</evidence>
<organism evidence="1 3">
    <name type="scientific">Capnocytophaga catalasegens</name>
    <dbReference type="NCBI Taxonomy" id="1004260"/>
    <lineage>
        <taxon>Bacteria</taxon>
        <taxon>Pseudomonadati</taxon>
        <taxon>Bacteroidota</taxon>
        <taxon>Flavobacteriia</taxon>
        <taxon>Flavobacteriales</taxon>
        <taxon>Flavobacteriaceae</taxon>
        <taxon>Capnocytophaga</taxon>
    </lineage>
</organism>
<sequence>MTIKNKRKKIIRTYTLTTNVERHEPSFLNRLRILFWGKLYIKYVLKIAYKGKLERISPIHFETRTYKIS</sequence>
<reference evidence="1 4" key="1">
    <citation type="submission" date="2021-11" db="EMBL/GenBank/DDBJ databases">
        <title>Draft genome sequence of Capnocytophaga sp. strain KC07075 isolated from cat oral cavity.</title>
        <authorList>
            <person name="Suzuki M."/>
            <person name="Imaoka K."/>
            <person name="Kimura M."/>
            <person name="Morikawa S."/>
            <person name="Maeda K."/>
        </authorList>
    </citation>
    <scope>NUCLEOTIDE SEQUENCE</scope>
    <source>
        <strain evidence="1">KC07075</strain>
        <strain evidence="2 4">KC07079</strain>
    </source>
</reference>
<protein>
    <submittedName>
        <fullName evidence="1">Uncharacterized protein</fullName>
    </submittedName>
</protein>
<name>A0AAV5ARC0_9FLAO</name>
<comment type="caution">
    <text evidence="1">The sequence shown here is derived from an EMBL/GenBank/DDBJ whole genome shotgun (WGS) entry which is preliminary data.</text>
</comment>
<proteinExistence type="predicted"/>
<evidence type="ECO:0000313" key="3">
    <source>
        <dbReference type="Proteomes" id="UP001207736"/>
    </source>
</evidence>
<evidence type="ECO:0000313" key="1">
    <source>
        <dbReference type="EMBL" id="GJM49873.1"/>
    </source>
</evidence>
<keyword evidence="4" id="KW-1185">Reference proteome</keyword>
<dbReference type="Proteomes" id="UP001207736">
    <property type="component" value="Unassembled WGS sequence"/>
</dbReference>
<dbReference type="RefSeq" id="WP_264846552.1">
    <property type="nucleotide sequence ID" value="NZ_BPMA01000022.1"/>
</dbReference>
<accession>A0AAV5ARC0</accession>
<dbReference type="AlphaFoldDB" id="A0AAV5ARC0"/>
<gene>
    <name evidence="1" type="ORF">RCZ15_08480</name>
    <name evidence="2" type="ORF">RCZ16_23610</name>
</gene>
<evidence type="ECO:0000313" key="4">
    <source>
        <dbReference type="Proteomes" id="UP001208692"/>
    </source>
</evidence>
<dbReference type="EMBL" id="BQKA01000014">
    <property type="protein sequence ID" value="GJM49873.1"/>
    <property type="molecule type" value="Genomic_DNA"/>
</dbReference>